<organism evidence="19 20">
    <name type="scientific">Salmo trutta</name>
    <name type="common">Brown trout</name>
    <dbReference type="NCBI Taxonomy" id="8032"/>
    <lineage>
        <taxon>Eukaryota</taxon>
        <taxon>Metazoa</taxon>
        <taxon>Chordata</taxon>
        <taxon>Craniata</taxon>
        <taxon>Vertebrata</taxon>
        <taxon>Euteleostomi</taxon>
        <taxon>Actinopterygii</taxon>
        <taxon>Neopterygii</taxon>
        <taxon>Teleostei</taxon>
        <taxon>Protacanthopterygii</taxon>
        <taxon>Salmoniformes</taxon>
        <taxon>Salmonidae</taxon>
        <taxon>Salmoninae</taxon>
        <taxon>Salmo</taxon>
    </lineage>
</organism>
<keyword evidence="4 16" id="KW-0507">mRNA processing</keyword>
<evidence type="ECO:0000256" key="6">
    <source>
        <dbReference type="ARBA" id="ARBA00022741"/>
    </source>
</evidence>
<evidence type="ECO:0000256" key="13">
    <source>
        <dbReference type="ARBA" id="ARBA00059771"/>
    </source>
</evidence>
<evidence type="ECO:0000256" key="8">
    <source>
        <dbReference type="ARBA" id="ARBA00022833"/>
    </source>
</evidence>
<feature type="binding site" evidence="16">
    <location>
        <position position="292"/>
    </location>
    <ligand>
        <name>ATP</name>
        <dbReference type="ChEBI" id="CHEBI:30616"/>
    </ligand>
</feature>
<accession>A0A674DU00</accession>
<evidence type="ECO:0000256" key="1">
    <source>
        <dbReference type="ARBA" id="ARBA00004123"/>
    </source>
</evidence>
<keyword evidence="6 16" id="KW-0547">Nucleotide-binding</keyword>
<dbReference type="GO" id="GO:0008143">
    <property type="term" value="F:poly(A) binding"/>
    <property type="evidence" value="ECO:0007669"/>
    <property type="project" value="TreeGrafter"/>
</dbReference>
<dbReference type="InterPro" id="IPR041332">
    <property type="entry name" value="Pan3_CK"/>
</dbReference>
<dbReference type="HAMAP" id="MF_03181">
    <property type="entry name" value="PAN3"/>
    <property type="match status" value="1"/>
</dbReference>
<reference evidence="19" key="1">
    <citation type="submission" date="2025-08" db="UniProtKB">
        <authorList>
            <consortium name="Ensembl"/>
        </authorList>
    </citation>
    <scope>IDENTIFICATION</scope>
</reference>
<dbReference type="InterPro" id="IPR011009">
    <property type="entry name" value="Kinase-like_dom_sf"/>
</dbReference>
<feature type="compositionally biased region" description="Polar residues" evidence="17">
    <location>
        <begin position="118"/>
        <end position="131"/>
    </location>
</feature>
<comment type="caution">
    <text evidence="16">Lacks conserved residue(s) required for the propagation of feature annotation.</text>
</comment>
<dbReference type="GeneTree" id="ENSGT00390000001504"/>
<proteinExistence type="inferred from homology"/>
<comment type="domain">
    <text evidence="16">Contains a pseudokinase domain. The protein kinase domain is predicted to be catalytically inactive because some of the residues important for catalytic activity are substituted and it lacks the equivalent of the binding site for a peptide substrate. However, it has retained an ATP-binding site and ATP-binding is required for mRNA degradation, stimulating the activity of the PAN2 nuclease in vitro. The nucleotide-binding site is juxtaposed to the RNase active site of PAN2 in the complex and may actually bind nucleosides of a poly(A) RNA rather than ATP, feeding the poly(A)-tail to the active site of the deadenylase and thus increasing the efficiency with which this distributive enzyme degrades oligo(A) RNAs.</text>
</comment>
<evidence type="ECO:0000256" key="14">
    <source>
        <dbReference type="ARBA" id="ARBA00062386"/>
    </source>
</evidence>
<feature type="coiled-coil region" evidence="16">
    <location>
        <begin position="521"/>
        <end position="559"/>
    </location>
</feature>
<dbReference type="AlphaFoldDB" id="A0A674DU00"/>
<comment type="function">
    <text evidence="11">Enhances PAN2 deadenylase activity and has an extensive effect on mRNA stability, generally enhancing mRNA decay across the transcriptome by multiple pathways, including the AU-rich element (ARE)-mediated pathway, microRNA-mediated pathway and the nonsense-mediated pathway (NMD). Its activity is required for efficient P-body formation. May be involved in regulating mRNAs of genes involved in cell cycle progression and cell proliferation.</text>
</comment>
<comment type="function">
    <text evidence="12">Decreases PAN2-mediated deadenylation, possibly by preventing progression into the second CCR4-NOT mediated stage of biphasic deadenylation. Has a significant effect on mRNA stability, generally stabilizing a subset of the transcriptome. Stabilizes mRNAs degraded by the AU-rich element (ARE)-mediated mRNA decay pathway but promotes degradation of mRNAs by the microRNA-mediated pathway. Its activity influences mRNP remodeling, specifically reducing formation of a subset of P-bodies containing GW220, an isoform of TNRC6A.</text>
</comment>
<dbReference type="Proteomes" id="UP000472277">
    <property type="component" value="Chromosome 6"/>
</dbReference>
<dbReference type="Ensembl" id="ENSSTUT00000106317.1">
    <property type="protein sequence ID" value="ENSSTUP00000099049.1"/>
    <property type="gene ID" value="ENSSTUG00000044065.1"/>
</dbReference>
<dbReference type="GO" id="GO:0006397">
    <property type="term" value="P:mRNA processing"/>
    <property type="evidence" value="ECO:0007669"/>
    <property type="project" value="UniProtKB-KW"/>
</dbReference>
<dbReference type="FunFam" id="1.10.287.3700:FF:000001">
    <property type="entry name" value="PAN2-PAN3 deadenylation complex subunit PAN3"/>
    <property type="match status" value="1"/>
</dbReference>
<keyword evidence="5" id="KW-0479">Metal-binding</keyword>
<dbReference type="PANTHER" id="PTHR12272:SF11">
    <property type="entry name" value="PAN2-PAN3 DEADENYLATION COMPLEX SUBUNIT PAN3"/>
    <property type="match status" value="1"/>
</dbReference>
<dbReference type="Pfam" id="PF18101">
    <property type="entry name" value="Pan3_CK"/>
    <property type="match status" value="1"/>
</dbReference>
<gene>
    <name evidence="16 19" type="primary">PAN3</name>
</gene>
<comment type="subcellular location">
    <subcellularLocation>
        <location evidence="2 16">Cytoplasm</location>
        <location evidence="2 16">P-body</location>
    </subcellularLocation>
    <subcellularLocation>
        <location evidence="1">Nucleus</location>
    </subcellularLocation>
</comment>
<feature type="region of interest" description="Disordered" evidence="17">
    <location>
        <begin position="118"/>
        <end position="148"/>
    </location>
</feature>
<evidence type="ECO:0000256" key="17">
    <source>
        <dbReference type="SAM" id="MobiDB-lite"/>
    </source>
</evidence>
<evidence type="ECO:0000313" key="20">
    <source>
        <dbReference type="Proteomes" id="UP000472277"/>
    </source>
</evidence>
<evidence type="ECO:0000256" key="2">
    <source>
        <dbReference type="ARBA" id="ARBA00004201"/>
    </source>
</evidence>
<feature type="binding site" evidence="16">
    <location>
        <begin position="341"/>
        <end position="348"/>
    </location>
    <ligand>
        <name>ATP</name>
        <dbReference type="ChEBI" id="CHEBI:30616"/>
    </ligand>
</feature>
<evidence type="ECO:0000313" key="19">
    <source>
        <dbReference type="Ensembl" id="ENSSTUP00000099049.1"/>
    </source>
</evidence>
<dbReference type="GO" id="GO:0000289">
    <property type="term" value="P:nuclear-transcribed mRNA poly(A) tail shortening"/>
    <property type="evidence" value="ECO:0007669"/>
    <property type="project" value="UniProtKB-UniRule"/>
</dbReference>
<dbReference type="GO" id="GO:0010606">
    <property type="term" value="P:positive regulation of cytoplasmic mRNA processing body assembly"/>
    <property type="evidence" value="ECO:0007669"/>
    <property type="project" value="UniProtKB-UniRule"/>
</dbReference>
<dbReference type="GO" id="GO:0031251">
    <property type="term" value="C:PAN complex"/>
    <property type="evidence" value="ECO:0007669"/>
    <property type="project" value="UniProtKB-UniRule"/>
</dbReference>
<evidence type="ECO:0000256" key="3">
    <source>
        <dbReference type="ARBA" id="ARBA00022490"/>
    </source>
</evidence>
<evidence type="ECO:0000256" key="4">
    <source>
        <dbReference type="ARBA" id="ARBA00022664"/>
    </source>
</evidence>
<comment type="domain">
    <text evidence="16">The pseudokinase domain, the coiled-coil (CC), and C-terminal knob domain (CK) form a structural unit (PKC) that forms an extensive high-affinity interaction surface for PAN2.</text>
</comment>
<sequence>MEGGTLSDANLTNSYFSSSFIGVNGFGSPAESKYSIMQSSFPLPLCPLPDPGNSPMSSLFSDFGALSISQRRKVSTTTQVPGVVVNQREEFELLGGKWSNLNPSVVVRLWMSLSAGSTPLHSPKITPQTSPAPRRRSHTPNPNNPNPANYMVPTSVSDQGAHIIQKETVGGTTYFYTDNTPAPMAGMVFPTYHIYPPTAPHVAYMQPKANAPSFFMADELRQELINRHLITMAQLDQSENTGVPSEVDSYHSLFPLEPVPPPNRLQKNSNFSYITSCYKAVNSKDDLPYCLRRIHGFRLVNTKCMMLVDMWKKIQHSNSVTLREVFTTKAFGDHSLVFSYDFHAGAETMFSRHFNDPAADSYFTKRKWGQHEPPPPRQHAGLLPESLIWAYIVQLSSALRTIHTAGLACRVMDPSKILITGKTRLRVNCVGVFDVLTFDNSQTNHVTLMPQYQQADLISLGKVVLALACNSLAGIQRENLQKAMELVSINYSSDLKNLILYLLTEQSRLRSVNDIMPMIGARFYTQLDASQMRNDVIEEDLAKEVQNGRLFRLLAKLGTINERPEFQKDHTWSETGDRYLLKLFRDHLFHQVTEAGTPWIDLSHIVSCLNKLDAGVPEKISLVSRDEKSVLVVTYSDLKRSQHIINTAHY</sequence>
<comment type="similarity">
    <text evidence="16">Belongs to the protein kinase superfamily. PAN3 family.</text>
</comment>
<name>A0A674DU00_SALTR</name>
<protein>
    <recommendedName>
        <fullName evidence="16">PAN2-PAN3 deadenylation complex subunit PAN3</fullName>
    </recommendedName>
    <alternativeName>
        <fullName evidence="16">PAB1P-dependent poly(A)-specific ribonuclease</fullName>
    </alternativeName>
    <alternativeName>
        <fullName evidence="16">Poly(A)-nuclease deadenylation complex subunit 3</fullName>
        <shortName evidence="16">PAN deadenylation complex subunit 3</shortName>
    </alternativeName>
</protein>
<keyword evidence="10 16" id="KW-0175">Coiled coil</keyword>
<evidence type="ECO:0000256" key="15">
    <source>
        <dbReference type="ARBA" id="ARBA00064737"/>
    </source>
</evidence>
<dbReference type="PANTHER" id="PTHR12272">
    <property type="entry name" value="DEADENYLATION COMPLEX SUBUNIT PAN3"/>
    <property type="match status" value="1"/>
</dbReference>
<dbReference type="Gene3D" id="1.20.5.5160">
    <property type="match status" value="1"/>
</dbReference>
<comment type="subunit">
    <text evidence="14">Interacts with PAN2. Interacts (via N-terminus) with PABPC1 at lower efficiency than isoform 3.</text>
</comment>
<dbReference type="GO" id="GO:0005524">
    <property type="term" value="F:ATP binding"/>
    <property type="evidence" value="ECO:0007669"/>
    <property type="project" value="UniProtKB-UniRule"/>
</dbReference>
<keyword evidence="7" id="KW-0863">Zinc-finger</keyword>
<feature type="domain" description="Pan3 C-terminal knob" evidence="18">
    <location>
        <begin position="512"/>
        <end position="641"/>
    </location>
</feature>
<dbReference type="Gene3D" id="1.10.510.10">
    <property type="entry name" value="Transferase(Phosphotransferase) domain 1"/>
    <property type="match status" value="1"/>
</dbReference>
<dbReference type="FunFam" id="1.20.5.5160:FF:000001">
    <property type="entry name" value="PAN2-PAN3 deadenylation complex subunit PAN3"/>
    <property type="match status" value="1"/>
</dbReference>
<evidence type="ECO:0000256" key="11">
    <source>
        <dbReference type="ARBA" id="ARBA00056692"/>
    </source>
</evidence>
<keyword evidence="20" id="KW-1185">Reference proteome</keyword>
<keyword evidence="9 16" id="KW-0067">ATP-binding</keyword>
<keyword evidence="3 16" id="KW-0963">Cytoplasm</keyword>
<evidence type="ECO:0000256" key="5">
    <source>
        <dbReference type="ARBA" id="ARBA00022723"/>
    </source>
</evidence>
<evidence type="ECO:0000256" key="16">
    <source>
        <dbReference type="HAMAP-Rule" id="MF_03181"/>
    </source>
</evidence>
<keyword evidence="8" id="KW-0862">Zinc</keyword>
<dbReference type="GO" id="GO:0008270">
    <property type="term" value="F:zinc ion binding"/>
    <property type="evidence" value="ECO:0007669"/>
    <property type="project" value="UniProtKB-KW"/>
</dbReference>
<comment type="domain">
    <text evidence="16">The N-terminal zinc finger binds to poly(A) RNA.</text>
</comment>
<feature type="binding site" evidence="16">
    <location>
        <begin position="415"/>
        <end position="416"/>
    </location>
    <ligand>
        <name>ATP</name>
        <dbReference type="ChEBI" id="CHEBI:30616"/>
    </ligand>
</feature>
<comment type="subunit">
    <text evidence="16">Homodimer. Forms a heterotrimer with a catalytic subunit PAN2 to form the poly(A)-nuclease (PAN) deadenylation complex. Interacts (via PAM-2 motif) with poly(A)-binding protein PABPC1 (via PABC domain), conferring substrate specificity of the enzyme complex. Interacts with the GW182 family proteins TNRC6A, TNRC6B and TNRC6C.</text>
</comment>
<evidence type="ECO:0000256" key="12">
    <source>
        <dbReference type="ARBA" id="ARBA00058968"/>
    </source>
</evidence>
<comment type="function">
    <text evidence="13">Regulatory subunit of the poly(A)-nuclease (PAN) deadenylation complex, one of two cytoplasmic mRNA deadenylases involved in general and miRNA-mediated mRNA turnover. PAN specifically shortens poly(A) tails of RNA and the activity is stimulated by poly(A)-binding protein (PABP). PAN deadenylation is followed by rapid degradation of the shortened mRNA tails by the CCR4-NOT complex. Deadenylated mRNAs are then degraded by two alternative mechanisms, namely exosome-mediated 3'-5' exonucleolytic degradation, or deadenylation-dependent mRNA decapping and subsequent 5'-3' exonucleolytic degradation by XRN1. PAN3 acts as a regulator for PAN activity, recruiting the catalytic subunit PAN2 to mRNA via its interaction with RNA and PABP, and to miRNA targets via its interaction with GW182 family proteins.</text>
</comment>
<dbReference type="Gene3D" id="1.10.287.3700">
    <property type="match status" value="1"/>
</dbReference>
<dbReference type="InterPro" id="IPR030844">
    <property type="entry name" value="PAN3"/>
</dbReference>
<feature type="region of interest" description="Knob domain" evidence="16">
    <location>
        <begin position="560"/>
        <end position="650"/>
    </location>
</feature>
<evidence type="ECO:0000256" key="10">
    <source>
        <dbReference type="ARBA" id="ARBA00023054"/>
    </source>
</evidence>
<dbReference type="GO" id="GO:0000932">
    <property type="term" value="C:P-body"/>
    <property type="evidence" value="ECO:0007669"/>
    <property type="project" value="UniProtKB-SubCell"/>
</dbReference>
<dbReference type="SUPFAM" id="SSF56112">
    <property type="entry name" value="Protein kinase-like (PK-like)"/>
    <property type="match status" value="1"/>
</dbReference>
<evidence type="ECO:0000259" key="18">
    <source>
        <dbReference type="Pfam" id="PF18101"/>
    </source>
</evidence>
<evidence type="ECO:0000256" key="7">
    <source>
        <dbReference type="ARBA" id="ARBA00022771"/>
    </source>
</evidence>
<comment type="function">
    <text evidence="16">Regulatory subunit of the poly(A)-nuclease (PAN) deadenylation complex, one of two cytoplasmic mRNA deadenylases involved in general and miRNA-mediated mRNA turnover. PAN specifically shortens poly(A) tails of RNA and the activity is stimulated by poly(A)-binding protein (PABP). PAN deadenylation is followed by rapid degradation of the shortened mRNA tails by the CCR4-NOT complex. Deadenylated mRNAs are then degraded by two alternative mechanisms, namely exosome-mediated 3'-5' exonucleolytic degradation, or deadenlyation-dependent mRNA decaping and subsequent 5'-3' exonucleolytic degradation by XRN1. PAN3 acts as a positive regulator for PAN activity, recruiting the catalytic subunit PAN2 to mRNA via its interaction with RNA and PABP, and to miRNA targets via its interaction with GW182 family proteins.</text>
</comment>
<evidence type="ECO:0000256" key="9">
    <source>
        <dbReference type="ARBA" id="ARBA00022840"/>
    </source>
</evidence>
<reference evidence="19" key="2">
    <citation type="submission" date="2025-09" db="UniProtKB">
        <authorList>
            <consortium name="Ensembl"/>
        </authorList>
    </citation>
    <scope>IDENTIFICATION</scope>
</reference>
<dbReference type="FunFam" id="1.10.510.10:FF:000168">
    <property type="entry name" value="PAN2-PAN3 deadenylation complex subunit PAN3"/>
    <property type="match status" value="1"/>
</dbReference>
<comment type="subunit">
    <text evidence="15">Interacts with PAN2. Interacts (via N-terminus) with PABPC1 at higher efficiency than isoform 1.</text>
</comment>
<dbReference type="GO" id="GO:0005634">
    <property type="term" value="C:nucleus"/>
    <property type="evidence" value="ECO:0007669"/>
    <property type="project" value="UniProtKB-SubCell"/>
</dbReference>